<sequence>MDILSMLNIAMKKGASDVHLIASSPPMLRIYGFLEPLDGAAPLTAEDINDALLQLTTQEQRETFDRYLELDFSHTLPGIGRVRCNAGRQRGTISFAIRLLPSVIPTIDELGLP</sequence>
<protein>
    <recommendedName>
        <fullName evidence="2">Bacterial type II secretion system protein E domain-containing protein</fullName>
    </recommendedName>
</protein>
<evidence type="ECO:0000313" key="1">
    <source>
        <dbReference type="EMBL" id="GAI43420.1"/>
    </source>
</evidence>
<organism evidence="1">
    <name type="scientific">marine sediment metagenome</name>
    <dbReference type="NCBI Taxonomy" id="412755"/>
    <lineage>
        <taxon>unclassified sequences</taxon>
        <taxon>metagenomes</taxon>
        <taxon>ecological metagenomes</taxon>
    </lineage>
</organism>
<gene>
    <name evidence="1" type="ORF">S06H3_52323</name>
</gene>
<dbReference type="SUPFAM" id="SSF52540">
    <property type="entry name" value="P-loop containing nucleoside triphosphate hydrolases"/>
    <property type="match status" value="1"/>
</dbReference>
<dbReference type="Gene3D" id="3.30.450.90">
    <property type="match status" value="1"/>
</dbReference>
<evidence type="ECO:0008006" key="2">
    <source>
        <dbReference type="Google" id="ProtNLM"/>
    </source>
</evidence>
<dbReference type="AlphaFoldDB" id="X1PX24"/>
<feature type="non-terminal residue" evidence="1">
    <location>
        <position position="113"/>
    </location>
</feature>
<accession>X1PX24</accession>
<comment type="caution">
    <text evidence="1">The sequence shown here is derived from an EMBL/GenBank/DDBJ whole genome shotgun (WGS) entry which is preliminary data.</text>
</comment>
<name>X1PX24_9ZZZZ</name>
<proteinExistence type="predicted"/>
<dbReference type="InterPro" id="IPR027417">
    <property type="entry name" value="P-loop_NTPase"/>
</dbReference>
<dbReference type="EMBL" id="BARV01033269">
    <property type="protein sequence ID" value="GAI43420.1"/>
    <property type="molecule type" value="Genomic_DNA"/>
</dbReference>
<reference evidence="1" key="1">
    <citation type="journal article" date="2014" name="Front. Microbiol.">
        <title>High frequency of phylogenetically diverse reductive dehalogenase-homologous genes in deep subseafloor sedimentary metagenomes.</title>
        <authorList>
            <person name="Kawai M."/>
            <person name="Futagami T."/>
            <person name="Toyoda A."/>
            <person name="Takaki Y."/>
            <person name="Nishi S."/>
            <person name="Hori S."/>
            <person name="Arai W."/>
            <person name="Tsubouchi T."/>
            <person name="Morono Y."/>
            <person name="Uchiyama I."/>
            <person name="Ito T."/>
            <person name="Fujiyama A."/>
            <person name="Inagaki F."/>
            <person name="Takami H."/>
        </authorList>
    </citation>
    <scope>NUCLEOTIDE SEQUENCE</scope>
    <source>
        <strain evidence="1">Expedition CK06-06</strain>
    </source>
</reference>